<dbReference type="GO" id="GO:0008757">
    <property type="term" value="F:S-adenosylmethionine-dependent methyltransferase activity"/>
    <property type="evidence" value="ECO:0007669"/>
    <property type="project" value="InterPro"/>
</dbReference>
<dbReference type="eggNOG" id="COG2226">
    <property type="taxonomic scope" value="Bacteria"/>
</dbReference>
<evidence type="ECO:0000313" key="6">
    <source>
        <dbReference type="Proteomes" id="UP000007882"/>
    </source>
</evidence>
<evidence type="ECO:0000259" key="4">
    <source>
        <dbReference type="Pfam" id="PF08241"/>
    </source>
</evidence>
<dbReference type="CDD" id="cd02440">
    <property type="entry name" value="AdoMet_MTases"/>
    <property type="match status" value="1"/>
</dbReference>
<dbReference type="InterPro" id="IPR013216">
    <property type="entry name" value="Methyltransf_11"/>
</dbReference>
<dbReference type="KEGG" id="ams:AMIS_58470"/>
<keyword evidence="6" id="KW-1185">Reference proteome</keyword>
<organism evidence="5 6">
    <name type="scientific">Actinoplanes missouriensis (strain ATCC 14538 / DSM 43046 / CBS 188.64 / JCM 3121 / NBRC 102363 / NCIMB 12654 / NRRL B-3342 / UNCC 431)</name>
    <dbReference type="NCBI Taxonomy" id="512565"/>
    <lineage>
        <taxon>Bacteria</taxon>
        <taxon>Bacillati</taxon>
        <taxon>Actinomycetota</taxon>
        <taxon>Actinomycetes</taxon>
        <taxon>Micromonosporales</taxon>
        <taxon>Micromonosporaceae</taxon>
        <taxon>Actinoplanes</taxon>
    </lineage>
</organism>
<feature type="domain" description="Methyltransferase type 11" evidence="4">
    <location>
        <begin position="46"/>
        <end position="133"/>
    </location>
</feature>
<dbReference type="Gene3D" id="3.40.50.150">
    <property type="entry name" value="Vaccinia Virus protein VP39"/>
    <property type="match status" value="1"/>
</dbReference>
<dbReference type="GO" id="GO:0032259">
    <property type="term" value="P:methylation"/>
    <property type="evidence" value="ECO:0007669"/>
    <property type="project" value="UniProtKB-KW"/>
</dbReference>
<name>I0HDI0_ACTM4</name>
<dbReference type="InterPro" id="IPR051052">
    <property type="entry name" value="Diverse_substrate_MTase"/>
</dbReference>
<dbReference type="OrthoDB" id="9797252at2"/>
<dbReference type="PATRIC" id="fig|512565.3.peg.5845"/>
<comment type="similarity">
    <text evidence="1">Belongs to the methyltransferase superfamily.</text>
</comment>
<dbReference type="Proteomes" id="UP000007882">
    <property type="component" value="Chromosome"/>
</dbReference>
<keyword evidence="3 5" id="KW-0808">Transferase</keyword>
<dbReference type="AlphaFoldDB" id="I0HDI0"/>
<accession>I0HDI0</accession>
<dbReference type="HOGENOM" id="CLU_049344_7_0_11"/>
<dbReference type="InterPro" id="IPR029063">
    <property type="entry name" value="SAM-dependent_MTases_sf"/>
</dbReference>
<protein>
    <submittedName>
        <fullName evidence="5">Putative methyltransferase</fullName>
    </submittedName>
</protein>
<dbReference type="RefSeq" id="WP_014445955.1">
    <property type="nucleotide sequence ID" value="NC_017093.1"/>
</dbReference>
<evidence type="ECO:0000256" key="1">
    <source>
        <dbReference type="ARBA" id="ARBA00008361"/>
    </source>
</evidence>
<dbReference type="Pfam" id="PF08241">
    <property type="entry name" value="Methyltransf_11"/>
    <property type="match status" value="1"/>
</dbReference>
<sequence length="275" mass="29362">MPTPDAHRRLAESFGLDAERYDRTRPRYPAAMVERIVAALPGADVLDVGAGTGIAAEQFRAAGCRVLGVDPDDRMAALARRRGVPVEVSAFETWDPAGRSFDGVIAGQAWHWVDPVAGARQAARVLRPGGGIALFWNAFTPDPELVAMFAEVYRRVAPSLPFTPWATPAGGTTTKDMAFHDRAAQGLTESGAFGEPELWTHAWDHTYRRDDWLDQVPTSGGYHLLPPAEQDALLAGLAAVIGETVTIGYTTVLTTATRTGQDVSSESSGPALPAG</sequence>
<proteinExistence type="inferred from homology"/>
<dbReference type="PANTHER" id="PTHR44942">
    <property type="entry name" value="METHYLTRANSF_11 DOMAIN-CONTAINING PROTEIN"/>
    <property type="match status" value="1"/>
</dbReference>
<dbReference type="PANTHER" id="PTHR44942:SF4">
    <property type="entry name" value="METHYLTRANSFERASE TYPE 11 DOMAIN-CONTAINING PROTEIN"/>
    <property type="match status" value="1"/>
</dbReference>
<evidence type="ECO:0000256" key="2">
    <source>
        <dbReference type="ARBA" id="ARBA00022603"/>
    </source>
</evidence>
<dbReference type="STRING" id="512565.AMIS_58470"/>
<gene>
    <name evidence="5" type="ordered locus">AMIS_58470</name>
</gene>
<reference evidence="5 6" key="1">
    <citation type="submission" date="2012-02" db="EMBL/GenBank/DDBJ databases">
        <title>Complete genome sequence of Actinoplanes missouriensis 431 (= NBRC 102363).</title>
        <authorList>
            <person name="Ohnishi Y."/>
            <person name="Ishikawa J."/>
            <person name="Sekine M."/>
            <person name="Hosoyama A."/>
            <person name="Harada T."/>
            <person name="Narita H."/>
            <person name="Hata T."/>
            <person name="Konno Y."/>
            <person name="Tutikane K."/>
            <person name="Fujita N."/>
            <person name="Horinouchi S."/>
            <person name="Hayakawa M."/>
        </authorList>
    </citation>
    <scope>NUCLEOTIDE SEQUENCE [LARGE SCALE GENOMIC DNA]</scope>
    <source>
        <strain evidence="6">ATCC 14538 / DSM 43046 / CBS 188.64 / JCM 3121 / NBRC 102363 / NCIMB 12654 / NRRL B-3342 / UNCC 431</strain>
    </source>
</reference>
<dbReference type="SUPFAM" id="SSF53335">
    <property type="entry name" value="S-adenosyl-L-methionine-dependent methyltransferases"/>
    <property type="match status" value="1"/>
</dbReference>
<dbReference type="EMBL" id="AP012319">
    <property type="protein sequence ID" value="BAL91067.1"/>
    <property type="molecule type" value="Genomic_DNA"/>
</dbReference>
<evidence type="ECO:0000313" key="5">
    <source>
        <dbReference type="EMBL" id="BAL91067.1"/>
    </source>
</evidence>
<evidence type="ECO:0000256" key="3">
    <source>
        <dbReference type="ARBA" id="ARBA00022679"/>
    </source>
</evidence>
<keyword evidence="2 5" id="KW-0489">Methyltransferase</keyword>